<evidence type="ECO:0000313" key="4">
    <source>
        <dbReference type="Proteomes" id="UP000002287"/>
    </source>
</evidence>
<dbReference type="AlphaFoldDB" id="A4JV81"/>
<name>A4JV81_BURVG</name>
<sequence length="674" mass="76174">MSAKGQKSPADESIDPQWYVVLALLVGVLIYAFWYTAHEYIAGAYAAIRVGQFSIFVLSRSVWGAVTGACLLSLAVVCRFKKEWRPYVKWAVIAGAYFVGEYVVTRFTASVWGSLVGVAVMLIAYIFGWSRAFKPYMGPMVMVGVLLATSGLVGGIFTSWFHFFLHSDAPFIEWGHLSKSSLIANAFTLLAINSPLAYWVMRRSFTTNPTNHKHFGKTQDYTLHTFTDEQAKHYPHLKLFRKLDLTARPINSGKYRMADTEKYFAIKHRLLDRVDKGNEFKVNRDRSAEIFRRQLGRLWRTPKDLTKWEAAIIAALIPRIAALDPKMSELDYKEALATTDRLVAQYWADAGDSYDPETDRIKLNMDEPLAVLRKYWNHTTVRPYFKRHAYVYTLIYAMLGDARRLGVMPANEFRWLRVADRRLWLTVDNVGRITAFTEVAGIYAHYLHEVKAKRAIDRPAIEAAIKGLVEGVDSYKFTEDEIEQINEQLRDAEEKPTVDPKAVAIAKQTLLLGALVVKSPERNDLIDVAILSEKGEVVYQQICKPQVAVEYLRDQHGIGDEQLAKIVGAPTSDAVVQKVLEVVNGHDLVAFYGDELPLFPGIERSASSVRVLQDPEEPESVQAAVMMEGIAQQTPEIKSAEDCAKLVRELWLKAREAEMRAEAQRQSPSAKNPN</sequence>
<feature type="transmembrane region" description="Helical" evidence="1">
    <location>
        <begin position="87"/>
        <end position="105"/>
    </location>
</feature>
<dbReference type="GO" id="GO:0003676">
    <property type="term" value="F:nucleic acid binding"/>
    <property type="evidence" value="ECO:0007669"/>
    <property type="project" value="InterPro"/>
</dbReference>
<dbReference type="EMBL" id="CP000619">
    <property type="protein sequence ID" value="ABO60184.1"/>
    <property type="molecule type" value="Genomic_DNA"/>
</dbReference>
<feature type="transmembrane region" description="Helical" evidence="1">
    <location>
        <begin position="57"/>
        <end position="80"/>
    </location>
</feature>
<dbReference type="KEGG" id="bvi:Bcep1808_7307"/>
<dbReference type="Gene3D" id="3.30.420.10">
    <property type="entry name" value="Ribonuclease H-like superfamily/Ribonuclease H"/>
    <property type="match status" value="1"/>
</dbReference>
<evidence type="ECO:0000256" key="1">
    <source>
        <dbReference type="SAM" id="Phobius"/>
    </source>
</evidence>
<feature type="transmembrane region" description="Helical" evidence="1">
    <location>
        <begin position="182"/>
        <end position="201"/>
    </location>
</feature>
<keyword evidence="3" id="KW-0614">Plasmid</keyword>
<keyword evidence="1" id="KW-0472">Membrane</keyword>
<protein>
    <recommendedName>
        <fullName evidence="2">DotM C-terminal cytoplasmic domain-containing protein</fullName>
    </recommendedName>
</protein>
<dbReference type="InterPro" id="IPR056464">
    <property type="entry name" value="DotM_C"/>
</dbReference>
<evidence type="ECO:0000313" key="3">
    <source>
        <dbReference type="EMBL" id="ABO60184.1"/>
    </source>
</evidence>
<keyword evidence="1" id="KW-0812">Transmembrane</keyword>
<evidence type="ECO:0000259" key="2">
    <source>
        <dbReference type="Pfam" id="PF23127"/>
    </source>
</evidence>
<dbReference type="HOGENOM" id="CLU_407530_0_0_4"/>
<feature type="transmembrane region" description="Helical" evidence="1">
    <location>
        <begin position="111"/>
        <end position="129"/>
    </location>
</feature>
<feature type="transmembrane region" description="Helical" evidence="1">
    <location>
        <begin position="18"/>
        <end position="37"/>
    </location>
</feature>
<proteinExistence type="predicted"/>
<accession>A4JV81</accession>
<dbReference type="Proteomes" id="UP000002287">
    <property type="component" value="Plasmid pBVIE03"/>
</dbReference>
<dbReference type="Pfam" id="PF23127">
    <property type="entry name" value="DotM_C"/>
    <property type="match status" value="1"/>
</dbReference>
<feature type="domain" description="DotM C-terminal cytoplasmic" evidence="2">
    <location>
        <begin position="286"/>
        <end position="468"/>
    </location>
</feature>
<gene>
    <name evidence="3" type="ordered locus">Bcep1808_7307</name>
</gene>
<keyword evidence="1" id="KW-1133">Transmembrane helix</keyword>
<organism evidence="3 4">
    <name type="scientific">Burkholderia vietnamiensis (strain G4 / LMG 22486)</name>
    <name type="common">Burkholderia cepacia (strain R1808)</name>
    <dbReference type="NCBI Taxonomy" id="269482"/>
    <lineage>
        <taxon>Bacteria</taxon>
        <taxon>Pseudomonadati</taxon>
        <taxon>Pseudomonadota</taxon>
        <taxon>Betaproteobacteria</taxon>
        <taxon>Burkholderiales</taxon>
        <taxon>Burkholderiaceae</taxon>
        <taxon>Burkholderia</taxon>
        <taxon>Burkholderia cepacia complex</taxon>
    </lineage>
</organism>
<reference evidence="3 4" key="1">
    <citation type="submission" date="2007-03" db="EMBL/GenBank/DDBJ databases">
        <title>Complete sequence of plasmid pBVIE03 of Burkholderia vietnamiensis G4.</title>
        <authorList>
            <consortium name="US DOE Joint Genome Institute"/>
            <person name="Copeland A."/>
            <person name="Lucas S."/>
            <person name="Lapidus A."/>
            <person name="Barry K."/>
            <person name="Detter J.C."/>
            <person name="Glavina del Rio T."/>
            <person name="Hammon N."/>
            <person name="Israni S."/>
            <person name="Dalin E."/>
            <person name="Tice H."/>
            <person name="Pitluck S."/>
            <person name="Chain P."/>
            <person name="Malfatti S."/>
            <person name="Shin M."/>
            <person name="Vergez L."/>
            <person name="Schmutz J."/>
            <person name="Larimer F."/>
            <person name="Land M."/>
            <person name="Hauser L."/>
            <person name="Kyrpides N."/>
            <person name="Tiedje J."/>
            <person name="Richardson P."/>
        </authorList>
    </citation>
    <scope>NUCLEOTIDE SEQUENCE [LARGE SCALE GENOMIC DNA]</scope>
    <source>
        <strain evidence="4">G4 / LMG 22486</strain>
        <plasmid evidence="3 4">pBVIE03</plasmid>
    </source>
</reference>
<geneLocation type="plasmid" evidence="3 4">
    <name>pBVIE03</name>
</geneLocation>
<dbReference type="InterPro" id="IPR036397">
    <property type="entry name" value="RNaseH_sf"/>
</dbReference>
<feature type="transmembrane region" description="Helical" evidence="1">
    <location>
        <begin position="141"/>
        <end position="162"/>
    </location>
</feature>